<protein>
    <recommendedName>
        <fullName evidence="4">F-box domain-containing protein</fullName>
    </recommendedName>
</protein>
<dbReference type="PANTHER" id="PTHR42085:SF2">
    <property type="entry name" value="F-BOX DOMAIN-CONTAINING PROTEIN"/>
    <property type="match status" value="1"/>
</dbReference>
<dbReference type="GeneID" id="54473885"/>
<dbReference type="Proteomes" id="UP000799767">
    <property type="component" value="Unassembled WGS sequence"/>
</dbReference>
<sequence length="412" mass="47099">MPGVLGRMVARLKRRQAARCRSHSVQDGLRALSDDSNSQTDNGITANLRTFSLQDFHKDPMQAESSQPPPHVFGQPGFTYEFTFSPHAKAWPGPSYDETSLYAPGCFDNPRTSKRRSKPKSSKRRLSQDHRQATHIPPLPPSPPPFETTSLQFAKMAARQKKAAQPKPQYFGSAPPRDPPLHLLSLPGEIRNHIYRLLCVSDEPLYPCFRVIIKPKQGRKKQSDTYRRFPREPVLALVCRQLEREALSLFYSENTFTFCRKDPRKVPAIELAPNMTREPFLLRWRPQRGLAGNLTHLELQLFTMASESGHHLITYTFRKSSDGKLHIEYDASLPEYCLCAEDKVVEEVRQNQLREGQAPRDLIAHVSDTLTVRRRLLMDQWPCVVLSGTSSFRVLHCQACGLKRFRDAAMRQ</sequence>
<organism evidence="2 3">
    <name type="scientific">Neohortaea acidophila</name>
    <dbReference type="NCBI Taxonomy" id="245834"/>
    <lineage>
        <taxon>Eukaryota</taxon>
        <taxon>Fungi</taxon>
        <taxon>Dikarya</taxon>
        <taxon>Ascomycota</taxon>
        <taxon>Pezizomycotina</taxon>
        <taxon>Dothideomycetes</taxon>
        <taxon>Dothideomycetidae</taxon>
        <taxon>Mycosphaerellales</taxon>
        <taxon>Teratosphaeriaceae</taxon>
        <taxon>Neohortaea</taxon>
    </lineage>
</organism>
<feature type="region of interest" description="Disordered" evidence="1">
    <location>
        <begin position="102"/>
        <end position="176"/>
    </location>
</feature>
<gene>
    <name evidence="2" type="ORF">BDY17DRAFT_292738</name>
</gene>
<keyword evidence="3" id="KW-1185">Reference proteome</keyword>
<feature type="compositionally biased region" description="Basic residues" evidence="1">
    <location>
        <begin position="112"/>
        <end position="125"/>
    </location>
</feature>
<reference evidence="2" key="1">
    <citation type="journal article" date="2020" name="Stud. Mycol.">
        <title>101 Dothideomycetes genomes: a test case for predicting lifestyles and emergence of pathogens.</title>
        <authorList>
            <person name="Haridas S."/>
            <person name="Albert R."/>
            <person name="Binder M."/>
            <person name="Bloem J."/>
            <person name="Labutti K."/>
            <person name="Salamov A."/>
            <person name="Andreopoulos B."/>
            <person name="Baker S."/>
            <person name="Barry K."/>
            <person name="Bills G."/>
            <person name="Bluhm B."/>
            <person name="Cannon C."/>
            <person name="Castanera R."/>
            <person name="Culley D."/>
            <person name="Daum C."/>
            <person name="Ezra D."/>
            <person name="Gonzalez J."/>
            <person name="Henrissat B."/>
            <person name="Kuo A."/>
            <person name="Liang C."/>
            <person name="Lipzen A."/>
            <person name="Lutzoni F."/>
            <person name="Magnuson J."/>
            <person name="Mondo S."/>
            <person name="Nolan M."/>
            <person name="Ohm R."/>
            <person name="Pangilinan J."/>
            <person name="Park H.-J."/>
            <person name="Ramirez L."/>
            <person name="Alfaro M."/>
            <person name="Sun H."/>
            <person name="Tritt A."/>
            <person name="Yoshinaga Y."/>
            <person name="Zwiers L.-H."/>
            <person name="Turgeon B."/>
            <person name="Goodwin S."/>
            <person name="Spatafora J."/>
            <person name="Crous P."/>
            <person name="Grigoriev I."/>
        </authorList>
    </citation>
    <scope>NUCLEOTIDE SEQUENCE</scope>
    <source>
        <strain evidence="2">CBS 113389</strain>
    </source>
</reference>
<dbReference type="PANTHER" id="PTHR42085">
    <property type="entry name" value="F-BOX DOMAIN-CONTAINING PROTEIN"/>
    <property type="match status" value="1"/>
</dbReference>
<evidence type="ECO:0000313" key="2">
    <source>
        <dbReference type="EMBL" id="KAF2485001.1"/>
    </source>
</evidence>
<dbReference type="OrthoDB" id="62952at2759"/>
<dbReference type="RefSeq" id="XP_033591570.1">
    <property type="nucleotide sequence ID" value="XM_033732883.1"/>
</dbReference>
<dbReference type="InterPro" id="IPR038883">
    <property type="entry name" value="AN11006-like"/>
</dbReference>
<evidence type="ECO:0000256" key="1">
    <source>
        <dbReference type="SAM" id="MobiDB-lite"/>
    </source>
</evidence>
<evidence type="ECO:0008006" key="4">
    <source>
        <dbReference type="Google" id="ProtNLM"/>
    </source>
</evidence>
<accession>A0A6A6PZ26</accession>
<name>A0A6A6PZ26_9PEZI</name>
<feature type="compositionally biased region" description="Pro residues" evidence="1">
    <location>
        <begin position="137"/>
        <end position="146"/>
    </location>
</feature>
<dbReference type="AlphaFoldDB" id="A0A6A6PZ26"/>
<evidence type="ECO:0000313" key="3">
    <source>
        <dbReference type="Proteomes" id="UP000799767"/>
    </source>
</evidence>
<dbReference type="EMBL" id="MU001633">
    <property type="protein sequence ID" value="KAF2485001.1"/>
    <property type="molecule type" value="Genomic_DNA"/>
</dbReference>
<proteinExistence type="predicted"/>